<evidence type="ECO:0000256" key="2">
    <source>
        <dbReference type="ARBA" id="ARBA00022695"/>
    </source>
</evidence>
<protein>
    <recommendedName>
        <fullName evidence="11">Integrase zinc-binding domain-containing protein</fullName>
    </recommendedName>
</protein>
<dbReference type="EMBL" id="JAHRHJ020003813">
    <property type="protein sequence ID" value="KAH9289993.1"/>
    <property type="molecule type" value="Genomic_DNA"/>
</dbReference>
<dbReference type="OMA" id="DSHENCK"/>
<keyword evidence="2" id="KW-0548">Nucleotidyltransferase</keyword>
<dbReference type="Gene3D" id="1.10.340.70">
    <property type="match status" value="1"/>
</dbReference>
<accession>A0AA38BZX3</accession>
<dbReference type="InterPro" id="IPR043502">
    <property type="entry name" value="DNA/RNA_pol_sf"/>
</dbReference>
<evidence type="ECO:0000256" key="6">
    <source>
        <dbReference type="ARBA" id="ARBA00022918"/>
    </source>
</evidence>
<name>A0AA38BZX3_TAXCH</name>
<dbReference type="GO" id="GO:0004519">
    <property type="term" value="F:endonuclease activity"/>
    <property type="evidence" value="ECO:0007669"/>
    <property type="project" value="UniProtKB-KW"/>
</dbReference>
<proteinExistence type="predicted"/>
<evidence type="ECO:0000256" key="1">
    <source>
        <dbReference type="ARBA" id="ARBA00022679"/>
    </source>
</evidence>
<keyword evidence="10" id="KW-1185">Reference proteome</keyword>
<sequence>MEQPIAFFSQSLKDYEFKYSFIEKQVFAVIRALKKFKHMLSNNKIHLMVSHPGVKEFLLNKEMNEKRAGWITKVMEYDVHIKVTKLVRGKGLCEQLAADMKSKGNEDVTLLNTDEDVDQADWLSKMKNFIFSGAYPTNMDKNQRRTFRLQSIPYVLVDSILFRKDLNGVLLRCIGPEQVSKILEEFHNGLSGGHYSARTTATKIMRAGYYWPDLFKDAHLWVRKCKECAFFTGKQKLAALPLHPVQVDQPFVQWGLDFIGMINPPSSDGHKWVLTATDYFTRWTEAG</sequence>
<evidence type="ECO:0000259" key="8">
    <source>
        <dbReference type="Pfam" id="PF17921"/>
    </source>
</evidence>
<dbReference type="GO" id="GO:0016787">
    <property type="term" value="F:hydrolase activity"/>
    <property type="evidence" value="ECO:0007669"/>
    <property type="project" value="UniProtKB-KW"/>
</dbReference>
<keyword evidence="1" id="KW-0808">Transferase</keyword>
<comment type="caution">
    <text evidence="9">The sequence shown here is derived from an EMBL/GenBank/DDBJ whole genome shotgun (WGS) entry which is preliminary data.</text>
</comment>
<dbReference type="GO" id="GO:0003676">
    <property type="term" value="F:nucleic acid binding"/>
    <property type="evidence" value="ECO:0007669"/>
    <property type="project" value="InterPro"/>
</dbReference>
<evidence type="ECO:0008006" key="11">
    <source>
        <dbReference type="Google" id="ProtNLM"/>
    </source>
</evidence>
<evidence type="ECO:0000259" key="7">
    <source>
        <dbReference type="Pfam" id="PF17917"/>
    </source>
</evidence>
<keyword evidence="6" id="KW-0695">RNA-directed DNA polymerase</keyword>
<evidence type="ECO:0000313" key="10">
    <source>
        <dbReference type="Proteomes" id="UP000824469"/>
    </source>
</evidence>
<feature type="domain" description="Reverse transcriptase RNase H-like" evidence="7">
    <location>
        <begin position="2"/>
        <end position="77"/>
    </location>
</feature>
<dbReference type="Pfam" id="PF17921">
    <property type="entry name" value="Integrase_H2C2"/>
    <property type="match status" value="1"/>
</dbReference>
<dbReference type="Proteomes" id="UP000824469">
    <property type="component" value="Unassembled WGS sequence"/>
</dbReference>
<dbReference type="PANTHER" id="PTHR48475">
    <property type="entry name" value="RIBONUCLEASE H"/>
    <property type="match status" value="1"/>
</dbReference>
<dbReference type="Pfam" id="PF17917">
    <property type="entry name" value="RT_RNaseH"/>
    <property type="match status" value="1"/>
</dbReference>
<keyword evidence="3" id="KW-0540">Nuclease</keyword>
<evidence type="ECO:0000313" key="9">
    <source>
        <dbReference type="EMBL" id="KAH9289993.1"/>
    </source>
</evidence>
<dbReference type="Gene3D" id="3.30.420.10">
    <property type="entry name" value="Ribonuclease H-like superfamily/Ribonuclease H"/>
    <property type="match status" value="1"/>
</dbReference>
<organism evidence="9 10">
    <name type="scientific">Taxus chinensis</name>
    <name type="common">Chinese yew</name>
    <name type="synonym">Taxus wallichiana var. chinensis</name>
    <dbReference type="NCBI Taxonomy" id="29808"/>
    <lineage>
        <taxon>Eukaryota</taxon>
        <taxon>Viridiplantae</taxon>
        <taxon>Streptophyta</taxon>
        <taxon>Embryophyta</taxon>
        <taxon>Tracheophyta</taxon>
        <taxon>Spermatophyta</taxon>
        <taxon>Pinopsida</taxon>
        <taxon>Pinidae</taxon>
        <taxon>Conifers II</taxon>
        <taxon>Cupressales</taxon>
        <taxon>Taxaceae</taxon>
        <taxon>Taxus</taxon>
    </lineage>
</organism>
<evidence type="ECO:0000256" key="5">
    <source>
        <dbReference type="ARBA" id="ARBA00022801"/>
    </source>
</evidence>
<dbReference type="SUPFAM" id="SSF56672">
    <property type="entry name" value="DNA/RNA polymerases"/>
    <property type="match status" value="1"/>
</dbReference>
<evidence type="ECO:0000256" key="3">
    <source>
        <dbReference type="ARBA" id="ARBA00022722"/>
    </source>
</evidence>
<dbReference type="InterPro" id="IPR012337">
    <property type="entry name" value="RNaseH-like_sf"/>
</dbReference>
<dbReference type="PANTHER" id="PTHR48475:SF1">
    <property type="entry name" value="RNASE H TYPE-1 DOMAIN-CONTAINING PROTEIN"/>
    <property type="match status" value="1"/>
</dbReference>
<dbReference type="InterPro" id="IPR041373">
    <property type="entry name" value="RT_RNaseH"/>
</dbReference>
<keyword evidence="5" id="KW-0378">Hydrolase</keyword>
<dbReference type="GO" id="GO:0003964">
    <property type="term" value="F:RNA-directed DNA polymerase activity"/>
    <property type="evidence" value="ECO:0007669"/>
    <property type="project" value="UniProtKB-KW"/>
</dbReference>
<reference evidence="9 10" key="1">
    <citation type="journal article" date="2021" name="Nat. Plants">
        <title>The Taxus genome provides insights into paclitaxel biosynthesis.</title>
        <authorList>
            <person name="Xiong X."/>
            <person name="Gou J."/>
            <person name="Liao Q."/>
            <person name="Li Y."/>
            <person name="Zhou Q."/>
            <person name="Bi G."/>
            <person name="Li C."/>
            <person name="Du R."/>
            <person name="Wang X."/>
            <person name="Sun T."/>
            <person name="Guo L."/>
            <person name="Liang H."/>
            <person name="Lu P."/>
            <person name="Wu Y."/>
            <person name="Zhang Z."/>
            <person name="Ro D.K."/>
            <person name="Shang Y."/>
            <person name="Huang S."/>
            <person name="Yan J."/>
        </authorList>
    </citation>
    <scope>NUCLEOTIDE SEQUENCE [LARGE SCALE GENOMIC DNA]</scope>
    <source>
        <strain evidence="9">Ta-2019</strain>
    </source>
</reference>
<dbReference type="SUPFAM" id="SSF53098">
    <property type="entry name" value="Ribonuclease H-like"/>
    <property type="match status" value="1"/>
</dbReference>
<dbReference type="AlphaFoldDB" id="A0AA38BZX3"/>
<dbReference type="InterPro" id="IPR036397">
    <property type="entry name" value="RNaseH_sf"/>
</dbReference>
<feature type="domain" description="Integrase zinc-binding" evidence="8">
    <location>
        <begin position="177"/>
        <end position="229"/>
    </location>
</feature>
<gene>
    <name evidence="9" type="ORF">KI387_034110</name>
</gene>
<keyword evidence="4" id="KW-0255">Endonuclease</keyword>
<dbReference type="InterPro" id="IPR041588">
    <property type="entry name" value="Integrase_H2C2"/>
</dbReference>
<evidence type="ECO:0000256" key="4">
    <source>
        <dbReference type="ARBA" id="ARBA00022759"/>
    </source>
</evidence>